<dbReference type="InterPro" id="IPR013785">
    <property type="entry name" value="Aldolase_TIM"/>
</dbReference>
<dbReference type="GO" id="GO:0005829">
    <property type="term" value="C:cytosol"/>
    <property type="evidence" value="ECO:0007669"/>
    <property type="project" value="TreeGrafter"/>
</dbReference>
<evidence type="ECO:0000256" key="4">
    <source>
        <dbReference type="ARBA" id="ARBA00005812"/>
    </source>
</evidence>
<comment type="function">
    <text evidence="2 13">Catalyzes the aldol condensation of dihydroxyacetone phosphate (DHAP or glycerone-phosphate) with glyceraldehyde 3-phosphate (G3P) to form fructose 1,6-bisphosphate (FBP) in gluconeogenesis and the reverse reaction in glycolysis.</text>
</comment>
<dbReference type="PROSITE" id="PS00602">
    <property type="entry name" value="ALDOLASE_CLASS_II_1"/>
    <property type="match status" value="1"/>
</dbReference>
<evidence type="ECO:0000256" key="6">
    <source>
        <dbReference type="ARBA" id="ARBA00022723"/>
    </source>
</evidence>
<feature type="active site" description="Proton donor" evidence="10">
    <location>
        <position position="110"/>
    </location>
</feature>
<dbReference type="NCBIfam" id="TIGR00167">
    <property type="entry name" value="cbbA"/>
    <property type="match status" value="1"/>
</dbReference>
<dbReference type="Pfam" id="PF01116">
    <property type="entry name" value="F_bP_aldolase"/>
    <property type="match status" value="1"/>
</dbReference>
<evidence type="ECO:0000256" key="13">
    <source>
        <dbReference type="RuleBase" id="RU366023"/>
    </source>
</evidence>
<feature type="binding site" evidence="12">
    <location>
        <position position="227"/>
    </location>
    <ligand>
        <name>Zn(2+)</name>
        <dbReference type="ChEBI" id="CHEBI:29105"/>
        <label>1</label>
        <note>catalytic</note>
    </ligand>
</feature>
<dbReference type="CDD" id="cd00946">
    <property type="entry name" value="FBP_aldolase_IIA"/>
    <property type="match status" value="1"/>
</dbReference>
<accession>A0A9W9RMF4</accession>
<gene>
    <name evidence="14" type="ORF">N7541_003475</name>
</gene>
<dbReference type="AlphaFoldDB" id="A0A9W9RMF4"/>
<dbReference type="NCBIfam" id="NF006628">
    <property type="entry name" value="PRK09197.1"/>
    <property type="match status" value="1"/>
</dbReference>
<name>A0A9W9RMF4_PENBR</name>
<dbReference type="InterPro" id="IPR000771">
    <property type="entry name" value="FBA_II"/>
</dbReference>
<feature type="binding site" evidence="12">
    <location>
        <position position="266"/>
    </location>
    <ligand>
        <name>Zn(2+)</name>
        <dbReference type="ChEBI" id="CHEBI:29105"/>
        <label>1</label>
        <note>catalytic</note>
    </ligand>
</feature>
<dbReference type="PIRSF" id="PIRSF001359">
    <property type="entry name" value="F_bP_aldolase_II"/>
    <property type="match status" value="1"/>
</dbReference>
<dbReference type="EC" id="4.1.2.13" evidence="5 13"/>
<feature type="binding site" evidence="11">
    <location>
        <begin position="267"/>
        <end position="269"/>
    </location>
    <ligand>
        <name>dihydroxyacetone phosphate</name>
        <dbReference type="ChEBI" id="CHEBI:57642"/>
    </ligand>
</feature>
<dbReference type="NCBIfam" id="TIGR01520">
    <property type="entry name" value="FruBisAldo_II_A"/>
    <property type="match status" value="1"/>
</dbReference>
<dbReference type="GO" id="GO:0006096">
    <property type="term" value="P:glycolytic process"/>
    <property type="evidence" value="ECO:0007669"/>
    <property type="project" value="UniProtKB-KW"/>
</dbReference>
<evidence type="ECO:0000313" key="14">
    <source>
        <dbReference type="EMBL" id="KAJ5362631.1"/>
    </source>
</evidence>
<dbReference type="GO" id="GO:0006094">
    <property type="term" value="P:gluconeogenesis"/>
    <property type="evidence" value="ECO:0007669"/>
    <property type="project" value="TreeGrafter"/>
</dbReference>
<dbReference type="Gene3D" id="3.20.20.70">
    <property type="entry name" value="Aldolase class I"/>
    <property type="match status" value="1"/>
</dbReference>
<feature type="binding site" evidence="12">
    <location>
        <position position="111"/>
    </location>
    <ligand>
        <name>Zn(2+)</name>
        <dbReference type="ChEBI" id="CHEBI:29105"/>
        <label>1</label>
        <note>catalytic</note>
    </ligand>
</feature>
<evidence type="ECO:0000256" key="11">
    <source>
        <dbReference type="PIRSR" id="PIRSR001359-2"/>
    </source>
</evidence>
<dbReference type="OrthoDB" id="35652at2759"/>
<dbReference type="Proteomes" id="UP001148299">
    <property type="component" value="Unassembled WGS sequence"/>
</dbReference>
<feature type="binding site" evidence="11">
    <location>
        <position position="228"/>
    </location>
    <ligand>
        <name>dihydroxyacetone phosphate</name>
        <dbReference type="ChEBI" id="CHEBI:57642"/>
    </ligand>
</feature>
<dbReference type="PROSITE" id="PS00806">
    <property type="entry name" value="ALDOLASE_CLASS_II_2"/>
    <property type="match status" value="1"/>
</dbReference>
<dbReference type="FunFam" id="3.20.20.70:FF:000013">
    <property type="entry name" value="Class II fructose-bisphosphate aldolase"/>
    <property type="match status" value="1"/>
</dbReference>
<evidence type="ECO:0000256" key="7">
    <source>
        <dbReference type="ARBA" id="ARBA00022833"/>
    </source>
</evidence>
<evidence type="ECO:0000256" key="9">
    <source>
        <dbReference type="ARBA" id="ARBA00023239"/>
    </source>
</evidence>
<evidence type="ECO:0000256" key="8">
    <source>
        <dbReference type="ARBA" id="ARBA00023152"/>
    </source>
</evidence>
<comment type="pathway">
    <text evidence="3 13">Carbohydrate degradation; glycolysis; D-glyceraldehyde 3-phosphate and glycerone phosphate from D-glucose: step 4/4.</text>
</comment>
<dbReference type="PANTHER" id="PTHR30559:SF0">
    <property type="entry name" value="FRUCTOSE-BISPHOSPHATE ALDOLASE"/>
    <property type="match status" value="1"/>
</dbReference>
<evidence type="ECO:0000256" key="2">
    <source>
        <dbReference type="ARBA" id="ARBA00002181"/>
    </source>
</evidence>
<dbReference type="GO" id="GO:0008270">
    <property type="term" value="F:zinc ion binding"/>
    <property type="evidence" value="ECO:0007669"/>
    <property type="project" value="UniProtKB-UniRule"/>
</dbReference>
<feature type="binding site" evidence="11">
    <location>
        <begin position="288"/>
        <end position="291"/>
    </location>
    <ligand>
        <name>dihydroxyacetone phosphate</name>
        <dbReference type="ChEBI" id="CHEBI:57642"/>
    </ligand>
</feature>
<evidence type="ECO:0000313" key="15">
    <source>
        <dbReference type="Proteomes" id="UP001148299"/>
    </source>
</evidence>
<keyword evidence="8 13" id="KW-0324">Glycolysis</keyword>
<evidence type="ECO:0000256" key="5">
    <source>
        <dbReference type="ARBA" id="ARBA00013068"/>
    </source>
</evidence>
<organism evidence="14 15">
    <name type="scientific">Penicillium brevicompactum</name>
    <dbReference type="NCBI Taxonomy" id="5074"/>
    <lineage>
        <taxon>Eukaryota</taxon>
        <taxon>Fungi</taxon>
        <taxon>Dikarya</taxon>
        <taxon>Ascomycota</taxon>
        <taxon>Pezizomycotina</taxon>
        <taxon>Eurotiomycetes</taxon>
        <taxon>Eurotiomycetidae</taxon>
        <taxon>Eurotiales</taxon>
        <taxon>Aspergillaceae</taxon>
        <taxon>Penicillium</taxon>
    </lineage>
</organism>
<feature type="binding site" evidence="12">
    <location>
        <position position="145"/>
    </location>
    <ligand>
        <name>Zn(2+)</name>
        <dbReference type="ChEBI" id="CHEBI:29105"/>
        <label>2</label>
    </ligand>
</feature>
<comment type="caution">
    <text evidence="14">The sequence shown here is derived from an EMBL/GenBank/DDBJ whole genome shotgun (WGS) entry which is preliminary data.</text>
</comment>
<evidence type="ECO:0000256" key="12">
    <source>
        <dbReference type="PIRSR" id="PIRSR001359-3"/>
    </source>
</evidence>
<evidence type="ECO:0000256" key="1">
    <source>
        <dbReference type="ARBA" id="ARBA00000441"/>
    </source>
</evidence>
<keyword evidence="7 12" id="KW-0862">Zinc</keyword>
<keyword evidence="6 12" id="KW-0479">Metal-binding</keyword>
<protein>
    <recommendedName>
        <fullName evidence="5 13">Fructose-bisphosphate aldolase</fullName>
        <shortName evidence="13">FBP aldolase</shortName>
        <ecNumber evidence="5 13">4.1.2.13</ecNumber>
    </recommendedName>
</protein>
<dbReference type="PANTHER" id="PTHR30559">
    <property type="entry name" value="FRUCTOSE-BISPHOSPHATE ALDOLASE CLASS 2"/>
    <property type="match status" value="1"/>
</dbReference>
<evidence type="ECO:0000256" key="10">
    <source>
        <dbReference type="PIRSR" id="PIRSR001359-1"/>
    </source>
</evidence>
<dbReference type="GO" id="GO:0004332">
    <property type="term" value="F:fructose-bisphosphate aldolase activity"/>
    <property type="evidence" value="ECO:0007669"/>
    <property type="project" value="UniProtKB-EC"/>
</dbReference>
<sequence>MGVLEQLNRKSGVIVGDDVLRLFKYAQEKQFAIPAINVTSSSTVVASLEAARDQKCPVVLQLSQGGAAFFAGKGVANGDQTASIAGGIAAAHYIRSVAPAYGIPVILHTDHCAKKLLPWLDGLLDADEAYFKLHNEPLFSSHMIDLSEEPVDYNINTTAAYLKRVAPMKQWLEMEIGITGGEEDGVNNEDVDNNSLYTQPEDILAIQNALSAISPYFSIAAGFGNVHGVYKPGNVKLHPELLSKHQKYVAEKTGAKTDKPVFFVFHGGSGSSKAEFKEAISYGVVKVNVDTDMQYAYLTGVRDFVLKNKDYLLSQVGNPDGADKPNKKFFDPRNWVREGEKTMSVRVQEALADFNTAGQL</sequence>
<comment type="cofactor">
    <cofactor evidence="12 13">
        <name>Zn(2+)</name>
        <dbReference type="ChEBI" id="CHEBI:29105"/>
    </cofactor>
    <text evidence="12 13">Binds 2 Zn(2+) ions per subunit. One is catalytic and the other provides a structural contribution.</text>
</comment>
<reference evidence="14" key="1">
    <citation type="submission" date="2022-12" db="EMBL/GenBank/DDBJ databases">
        <authorList>
            <person name="Petersen C."/>
        </authorList>
    </citation>
    <scope>NUCLEOTIDE SEQUENCE</scope>
    <source>
        <strain evidence="14">IBT 35675</strain>
    </source>
</reference>
<dbReference type="InterPro" id="IPR006411">
    <property type="entry name" value="Fruct_bisP_bact"/>
</dbReference>
<dbReference type="EMBL" id="JAPZBR010000002">
    <property type="protein sequence ID" value="KAJ5362631.1"/>
    <property type="molecule type" value="Genomic_DNA"/>
</dbReference>
<reference evidence="14" key="2">
    <citation type="journal article" date="2023" name="IMA Fungus">
        <title>Comparative genomic study of the Penicillium genus elucidates a diverse pangenome and 15 lateral gene transfer events.</title>
        <authorList>
            <person name="Petersen C."/>
            <person name="Sorensen T."/>
            <person name="Nielsen M.R."/>
            <person name="Sondergaard T.E."/>
            <person name="Sorensen J.L."/>
            <person name="Fitzpatrick D.A."/>
            <person name="Frisvad J.C."/>
            <person name="Nielsen K.L."/>
        </authorList>
    </citation>
    <scope>NUCLEOTIDE SEQUENCE</scope>
    <source>
        <strain evidence="14">IBT 35675</strain>
    </source>
</reference>
<dbReference type="SUPFAM" id="SSF51569">
    <property type="entry name" value="Aldolase"/>
    <property type="match status" value="1"/>
</dbReference>
<keyword evidence="9 13" id="KW-0456">Lyase</keyword>
<comment type="catalytic activity">
    <reaction evidence="1 13">
        <text>beta-D-fructose 1,6-bisphosphate = D-glyceraldehyde 3-phosphate + dihydroxyacetone phosphate</text>
        <dbReference type="Rhea" id="RHEA:14729"/>
        <dbReference type="ChEBI" id="CHEBI:32966"/>
        <dbReference type="ChEBI" id="CHEBI:57642"/>
        <dbReference type="ChEBI" id="CHEBI:59776"/>
        <dbReference type="EC" id="4.1.2.13"/>
    </reaction>
</comment>
<evidence type="ECO:0000256" key="3">
    <source>
        <dbReference type="ARBA" id="ARBA00004714"/>
    </source>
</evidence>
<comment type="similarity">
    <text evidence="4 13">Belongs to the class II fructose-bisphosphate aldolase family.</text>
</comment>
<proteinExistence type="inferred from homology"/>
<feature type="binding site" evidence="12">
    <location>
        <position position="175"/>
    </location>
    <ligand>
        <name>Zn(2+)</name>
        <dbReference type="ChEBI" id="CHEBI:29105"/>
        <label>2</label>
    </ligand>
</feature>
<keyword evidence="15" id="KW-1185">Reference proteome</keyword>